<dbReference type="NCBIfam" id="TIGR00744">
    <property type="entry name" value="ROK_glcA_fam"/>
    <property type="match status" value="1"/>
</dbReference>
<dbReference type="PANTHER" id="PTHR18964">
    <property type="entry name" value="ROK (REPRESSOR, ORF, KINASE) FAMILY"/>
    <property type="match status" value="1"/>
</dbReference>
<evidence type="ECO:0000313" key="10">
    <source>
        <dbReference type="Proteomes" id="UP001206821"/>
    </source>
</evidence>
<keyword evidence="7" id="KW-0067">ATP-binding</keyword>
<keyword evidence="6" id="KW-0418">Kinase</keyword>
<evidence type="ECO:0000256" key="1">
    <source>
        <dbReference type="ARBA" id="ARBA00006479"/>
    </source>
</evidence>
<dbReference type="Pfam" id="PF00480">
    <property type="entry name" value="ROK"/>
    <property type="match status" value="1"/>
</dbReference>
<proteinExistence type="inferred from homology"/>
<dbReference type="InterPro" id="IPR043129">
    <property type="entry name" value="ATPase_NBD"/>
</dbReference>
<reference evidence="9 10" key="1">
    <citation type="submission" date="2022-07" db="EMBL/GenBank/DDBJ databases">
        <title>Genomic and pangenome structural analysis of the polyextremophile Exiguobacterium.</title>
        <authorList>
            <person name="Shen L."/>
        </authorList>
    </citation>
    <scope>NUCLEOTIDE SEQUENCE [LARGE SCALE GENOMIC DNA]</scope>
    <source>
        <strain evidence="9 10">12_1</strain>
    </source>
</reference>
<keyword evidence="4 9" id="KW-0808">Transferase</keyword>
<dbReference type="Gene3D" id="3.30.420.40">
    <property type="match status" value="2"/>
</dbReference>
<evidence type="ECO:0000256" key="6">
    <source>
        <dbReference type="ARBA" id="ARBA00022777"/>
    </source>
</evidence>
<evidence type="ECO:0000256" key="7">
    <source>
        <dbReference type="ARBA" id="ARBA00022840"/>
    </source>
</evidence>
<sequence>MDMKWLLGIDIGGTTVKMAVLDMNGIISDKWEITTDIRENGVHIPKDIATSFNAYLVESGKSKEDFAGAGIGAPGFINFSEGIVEYSPNIGWKNFALVSEFEKAVGLPAVLENDANAAALGEMWKGAGEGASELLAVTLGTGVGGGVITNGNIVHGAAGMAGEIGHITVERDTAKAVKCGCGRTGCIETIASATGVSRLALQKRKNRTTSLNELKEVTARDVFEAYKANDEVATEVVEEMTEYLGLTISNIANTLNPKIIVIGGGVSKAREALLEPLDAQFKRFALERVYESTTFKIAELENDAGVIGCAWLARKHFLPTRV</sequence>
<protein>
    <recommendedName>
        <fullName evidence="3">Glucokinase</fullName>
        <ecNumber evidence="2">2.7.1.2</ecNumber>
    </recommendedName>
    <alternativeName>
        <fullName evidence="8">Glucose kinase</fullName>
    </alternativeName>
</protein>
<keyword evidence="10" id="KW-1185">Reference proteome</keyword>
<name>A0ABT2L118_9BACL</name>
<dbReference type="PROSITE" id="PS01125">
    <property type="entry name" value="ROK"/>
    <property type="match status" value="1"/>
</dbReference>
<keyword evidence="5" id="KW-0547">Nucleotide-binding</keyword>
<dbReference type="PANTHER" id="PTHR18964:SF149">
    <property type="entry name" value="BIFUNCTIONAL UDP-N-ACETYLGLUCOSAMINE 2-EPIMERASE_N-ACETYLMANNOSAMINE KINASE"/>
    <property type="match status" value="1"/>
</dbReference>
<evidence type="ECO:0000256" key="5">
    <source>
        <dbReference type="ARBA" id="ARBA00022741"/>
    </source>
</evidence>
<dbReference type="InterPro" id="IPR049874">
    <property type="entry name" value="ROK_cs"/>
</dbReference>
<dbReference type="EC" id="2.7.1.2" evidence="2"/>
<dbReference type="Proteomes" id="UP001206821">
    <property type="component" value="Unassembled WGS sequence"/>
</dbReference>
<dbReference type="EMBL" id="JANIEK010000029">
    <property type="protein sequence ID" value="MCT4795595.1"/>
    <property type="molecule type" value="Genomic_DNA"/>
</dbReference>
<evidence type="ECO:0000256" key="3">
    <source>
        <dbReference type="ARBA" id="ARBA00014701"/>
    </source>
</evidence>
<dbReference type="InterPro" id="IPR000600">
    <property type="entry name" value="ROK"/>
</dbReference>
<dbReference type="InterPro" id="IPR004654">
    <property type="entry name" value="ROK_glcA"/>
</dbReference>
<evidence type="ECO:0000256" key="8">
    <source>
        <dbReference type="ARBA" id="ARBA00032386"/>
    </source>
</evidence>
<comment type="caution">
    <text evidence="9">The sequence shown here is derived from an EMBL/GenBank/DDBJ whole genome shotgun (WGS) entry which is preliminary data.</text>
</comment>
<organism evidence="9 10">
    <name type="scientific">Exiguobacterium alkaliphilum</name>
    <dbReference type="NCBI Taxonomy" id="1428684"/>
    <lineage>
        <taxon>Bacteria</taxon>
        <taxon>Bacillati</taxon>
        <taxon>Bacillota</taxon>
        <taxon>Bacilli</taxon>
        <taxon>Bacillales</taxon>
        <taxon>Bacillales Family XII. Incertae Sedis</taxon>
        <taxon>Exiguobacterium</taxon>
    </lineage>
</organism>
<evidence type="ECO:0000256" key="4">
    <source>
        <dbReference type="ARBA" id="ARBA00022679"/>
    </source>
</evidence>
<comment type="similarity">
    <text evidence="1">Belongs to the ROK (NagC/XylR) family.</text>
</comment>
<evidence type="ECO:0000313" key="9">
    <source>
        <dbReference type="EMBL" id="MCT4795595.1"/>
    </source>
</evidence>
<gene>
    <name evidence="9" type="ORF">NQG31_08555</name>
</gene>
<accession>A0ABT2L118</accession>
<dbReference type="GO" id="GO:0004340">
    <property type="term" value="F:glucokinase activity"/>
    <property type="evidence" value="ECO:0007669"/>
    <property type="project" value="UniProtKB-EC"/>
</dbReference>
<dbReference type="RefSeq" id="WP_034818091.1">
    <property type="nucleotide sequence ID" value="NZ_CP073101.1"/>
</dbReference>
<dbReference type="SUPFAM" id="SSF53067">
    <property type="entry name" value="Actin-like ATPase domain"/>
    <property type="match status" value="1"/>
</dbReference>
<evidence type="ECO:0000256" key="2">
    <source>
        <dbReference type="ARBA" id="ARBA00012323"/>
    </source>
</evidence>